<evidence type="ECO:0000256" key="1">
    <source>
        <dbReference type="ARBA" id="ARBA00023172"/>
    </source>
</evidence>
<proteinExistence type="predicted"/>
<dbReference type="Gene3D" id="1.10.443.10">
    <property type="entry name" value="Intergrase catalytic core"/>
    <property type="match status" value="1"/>
</dbReference>
<reference evidence="2 3" key="1">
    <citation type="submission" date="2021-01" db="EMBL/GenBank/DDBJ databases">
        <title>Genome sequence of Shewanella schlegeliana JCM 11561.</title>
        <authorList>
            <person name="Zhang H."/>
            <person name="Li C."/>
        </authorList>
    </citation>
    <scope>NUCLEOTIDE SEQUENCE [LARGE SCALE GENOMIC DNA]</scope>
    <source>
        <strain evidence="2 3">JCM 11561</strain>
    </source>
</reference>
<dbReference type="InterPro" id="IPR011010">
    <property type="entry name" value="DNA_brk_join_enz"/>
</dbReference>
<comment type="caution">
    <text evidence="2">The sequence shown here is derived from an EMBL/GenBank/DDBJ whole genome shotgun (WGS) entry which is preliminary data.</text>
</comment>
<gene>
    <name evidence="2" type="ORF">JMA39_16670</name>
</gene>
<dbReference type="RefSeq" id="WP_202722988.1">
    <property type="nucleotide sequence ID" value="NZ_BPEX01000004.1"/>
</dbReference>
<accession>A0ABS1T238</accession>
<evidence type="ECO:0000313" key="2">
    <source>
        <dbReference type="EMBL" id="MBL4914739.1"/>
    </source>
</evidence>
<sequence length="681" mass="78769">MDTSQLYLVDFPEELKIKDIDIVSLYHHNRYEELDAIIICRDSNGDITATFEEDTWGLMPFARRKIKNSFDFSEFTHSPRLMNELKLVTYGRLFNKNPQGRKASSFSAIESELSKNKIAYRFLLENNYTSLSQLSNPKTWEKFEEYLISKSYAQRTLEGMFVAINNILKLSGWHHLKLGFNPIKKELSSKLSDKILQQTLVIPERLSDAIYGQAINLVNAALPHKELIAETEKALQDNYLEGKRTLDEKLKNGFTFTFLSGSKNIVDHRKYVIAIADNQPQTLSDIIAPLARKIENTELNNGNDFHRYLGQLITSCYIICGGFSGMRDSELDKLTPDSYYKDTFEGRDYHMLQSHTFKLGEKRETWVVAPAAQQAIELVTTLTKYWRKEVSYPHTKYNNTVWVNQPYRSKAPRLINYWNKRLQLFCKQFDFVVTQEDYQECLDSNPASFNKVKETVKVGEPWPMTTHQFRRSLAFYCIKNRFGTAVALKQQFKHLYLAMTEWYTNGGKLASIRDLMVDDKIQKALDIINAETTTNKIFNQWHSDAHLSGSHGKTIMKMRDNVPQIYSSWEVIYQAVKDGRLTLHSTAHSYCKAGYDCDMDGIITPQFCVDCSSGSSIIDDKQARWWQKKHKSLVAYIGLSDDISVTDRSHYITQIRAAEIVMSDFDMEFTPFEAELKVMEL</sequence>
<organism evidence="2 3">
    <name type="scientific">Shewanella schlegeliana</name>
    <dbReference type="NCBI Taxonomy" id="190308"/>
    <lineage>
        <taxon>Bacteria</taxon>
        <taxon>Pseudomonadati</taxon>
        <taxon>Pseudomonadota</taxon>
        <taxon>Gammaproteobacteria</taxon>
        <taxon>Alteromonadales</taxon>
        <taxon>Shewanellaceae</taxon>
        <taxon>Shewanella</taxon>
    </lineage>
</organism>
<dbReference type="EMBL" id="JAESVD010000010">
    <property type="protein sequence ID" value="MBL4914739.1"/>
    <property type="molecule type" value="Genomic_DNA"/>
</dbReference>
<evidence type="ECO:0000313" key="3">
    <source>
        <dbReference type="Proteomes" id="UP000604898"/>
    </source>
</evidence>
<evidence type="ECO:0008006" key="4">
    <source>
        <dbReference type="Google" id="ProtNLM"/>
    </source>
</evidence>
<name>A0ABS1T238_9GAMM</name>
<protein>
    <recommendedName>
        <fullName evidence="4">Integrase</fullName>
    </recommendedName>
</protein>
<keyword evidence="3" id="KW-1185">Reference proteome</keyword>
<dbReference type="InterPro" id="IPR013762">
    <property type="entry name" value="Integrase-like_cat_sf"/>
</dbReference>
<dbReference type="Proteomes" id="UP000604898">
    <property type="component" value="Unassembled WGS sequence"/>
</dbReference>
<dbReference type="SUPFAM" id="SSF56349">
    <property type="entry name" value="DNA breaking-rejoining enzymes"/>
    <property type="match status" value="1"/>
</dbReference>
<keyword evidence="1" id="KW-0233">DNA recombination</keyword>